<dbReference type="SUPFAM" id="SSF89733">
    <property type="entry name" value="L-sulfolactate dehydrogenase-like"/>
    <property type="match status" value="1"/>
</dbReference>
<sequence>MASAVADQTISIGELEDFCIRVLTSLGVGEDDARTTAKALVTTDTWGVYTHGTKLLRGYARRLRGGGLRNNLSPKIADEGAAWALVDGQSTLGQVTSTFATEVAIRKARQAGVGFVTVTNSCHFGAAGYYAWLAAKAGMIGLAMANDVPSVAAPGSRGPVLGSNPIAFSCPTAAGDPILLDMSIATVAGGKVFARCKRGEPIPPGWLVDDAGQPTQDGTLYPDRASLSPVGGHKGYGIGLLIEILAGVLSGAAVTKQVGSWLFGDMSAPTNHGAAFLAIDVSAIMTPSTFYERIAALISEIHAEPTAEGVASLMLPGEMEWRNRRQAESKGIALPADVIDSLQEAASESGQPFVF</sequence>
<dbReference type="InterPro" id="IPR043144">
    <property type="entry name" value="Mal/L-sulf/L-lact_DH-like_ah"/>
</dbReference>
<dbReference type="InterPro" id="IPR036111">
    <property type="entry name" value="Mal/L-sulfo/L-lacto_DH-like_sf"/>
</dbReference>
<keyword evidence="2 3" id="KW-0560">Oxidoreductase</keyword>
<dbReference type="Proteomes" id="UP000326837">
    <property type="component" value="Chromosome"/>
</dbReference>
<dbReference type="PANTHER" id="PTHR11091:SF0">
    <property type="entry name" value="MALATE DEHYDROGENASE"/>
    <property type="match status" value="1"/>
</dbReference>
<dbReference type="EMBL" id="AP021861">
    <property type="protein sequence ID" value="BBO33719.1"/>
    <property type="molecule type" value="Genomic_DNA"/>
</dbReference>
<dbReference type="EC" id="1.1.1.37" evidence="3"/>
<dbReference type="AlphaFoldDB" id="A0A5K7XLC8"/>
<gene>
    <name evidence="3" type="ORF">PLANPX_3331</name>
</gene>
<proteinExistence type="inferred from homology"/>
<reference evidence="4" key="1">
    <citation type="submission" date="2019-10" db="EMBL/GenBank/DDBJ databases">
        <title>Lacipirellula parvula gen. nov., sp. nov., representing a lineage of planctomycetes widespread in freshwater anoxic habitats, and description of the family Lacipirellulaceae.</title>
        <authorList>
            <person name="Dedysh S.N."/>
            <person name="Kulichevskaya I.S."/>
            <person name="Beletsky A.V."/>
            <person name="Rakitin A.L."/>
            <person name="Mardanov A.V."/>
            <person name="Ivanova A.A."/>
            <person name="Saltykova V.X."/>
            <person name="Rijpstra W.I.C."/>
            <person name="Sinninghe Damste J.S."/>
            <person name="Ravin N.V."/>
        </authorList>
    </citation>
    <scope>NUCLEOTIDE SEQUENCE [LARGE SCALE GENOMIC DNA]</scope>
    <source>
        <strain evidence="4">PX69</strain>
    </source>
</reference>
<protein>
    <submittedName>
        <fullName evidence="3">Malate dehydrogenase</fullName>
        <ecNumber evidence="3">1.1.1.37</ecNumber>
    </submittedName>
</protein>
<dbReference type="Gene3D" id="1.10.1530.10">
    <property type="match status" value="1"/>
</dbReference>
<evidence type="ECO:0000313" key="3">
    <source>
        <dbReference type="EMBL" id="BBO33719.1"/>
    </source>
</evidence>
<comment type="similarity">
    <text evidence="1">Belongs to the LDH2/MDH2 oxidoreductase family.</text>
</comment>
<dbReference type="KEGG" id="lpav:PLANPX_3331"/>
<organism evidence="3 4">
    <name type="scientific">Lacipirellula parvula</name>
    <dbReference type="NCBI Taxonomy" id="2650471"/>
    <lineage>
        <taxon>Bacteria</taxon>
        <taxon>Pseudomonadati</taxon>
        <taxon>Planctomycetota</taxon>
        <taxon>Planctomycetia</taxon>
        <taxon>Pirellulales</taxon>
        <taxon>Lacipirellulaceae</taxon>
        <taxon>Lacipirellula</taxon>
    </lineage>
</organism>
<dbReference type="Gene3D" id="3.30.1370.60">
    <property type="entry name" value="Hypothetical oxidoreductase yiak, domain 2"/>
    <property type="match status" value="1"/>
</dbReference>
<dbReference type="PANTHER" id="PTHR11091">
    <property type="entry name" value="OXIDOREDUCTASE-RELATED"/>
    <property type="match status" value="1"/>
</dbReference>
<dbReference type="RefSeq" id="WP_152099439.1">
    <property type="nucleotide sequence ID" value="NZ_AP021861.1"/>
</dbReference>
<dbReference type="GO" id="GO:0030060">
    <property type="term" value="F:L-malate dehydrogenase (NAD+) activity"/>
    <property type="evidence" value="ECO:0007669"/>
    <property type="project" value="UniProtKB-EC"/>
</dbReference>
<evidence type="ECO:0000313" key="4">
    <source>
        <dbReference type="Proteomes" id="UP000326837"/>
    </source>
</evidence>
<evidence type="ECO:0000256" key="2">
    <source>
        <dbReference type="ARBA" id="ARBA00023002"/>
    </source>
</evidence>
<dbReference type="InterPro" id="IPR043143">
    <property type="entry name" value="Mal/L-sulf/L-lact_DH-like_NADP"/>
</dbReference>
<dbReference type="Pfam" id="PF02615">
    <property type="entry name" value="Ldh_2"/>
    <property type="match status" value="1"/>
</dbReference>
<keyword evidence="4" id="KW-1185">Reference proteome</keyword>
<evidence type="ECO:0000256" key="1">
    <source>
        <dbReference type="ARBA" id="ARBA00006056"/>
    </source>
</evidence>
<dbReference type="InterPro" id="IPR003767">
    <property type="entry name" value="Malate/L-lactate_DH-like"/>
</dbReference>
<name>A0A5K7XLC8_9BACT</name>
<accession>A0A5K7XLC8</accession>